<dbReference type="EMBL" id="AAGK01000001">
    <property type="protein sequence ID" value="EAN34158.1"/>
    <property type="molecule type" value="Genomic_DNA"/>
</dbReference>
<dbReference type="AlphaFoldDB" id="Q4N7A0"/>
<dbReference type="eggNOG" id="ENOG502TN4Z">
    <property type="taxonomic scope" value="Eukaryota"/>
</dbReference>
<reference evidence="1 2" key="1">
    <citation type="journal article" date="2005" name="Science">
        <title>Genome sequence of Theileria parva, a bovine pathogen that transforms lymphocytes.</title>
        <authorList>
            <person name="Gardner M.J."/>
            <person name="Bishop R."/>
            <person name="Shah T."/>
            <person name="de Villiers E.P."/>
            <person name="Carlton J.M."/>
            <person name="Hall N."/>
            <person name="Ren Q."/>
            <person name="Paulsen I.T."/>
            <person name="Pain A."/>
            <person name="Berriman M."/>
            <person name="Wilson R.J.M."/>
            <person name="Sato S."/>
            <person name="Ralph S.A."/>
            <person name="Mann D.J."/>
            <person name="Xiong Z."/>
            <person name="Shallom S.J."/>
            <person name="Weidman J."/>
            <person name="Jiang L."/>
            <person name="Lynn J."/>
            <person name="Weaver B."/>
            <person name="Shoaibi A."/>
            <person name="Domingo A.R."/>
            <person name="Wasawo D."/>
            <person name="Crabtree J."/>
            <person name="Wortman J.R."/>
            <person name="Haas B."/>
            <person name="Angiuoli S.V."/>
            <person name="Creasy T.H."/>
            <person name="Lu C."/>
            <person name="Suh B."/>
            <person name="Silva J.C."/>
            <person name="Utterback T.R."/>
            <person name="Feldblyum T.V."/>
            <person name="Pertea M."/>
            <person name="Allen J."/>
            <person name="Nierman W.C."/>
            <person name="Taracha E.L.N."/>
            <person name="Salzberg S.L."/>
            <person name="White O.R."/>
            <person name="Fitzhugh H.A."/>
            <person name="Morzaria S."/>
            <person name="Venter J.C."/>
            <person name="Fraser C.M."/>
            <person name="Nene V."/>
        </authorList>
    </citation>
    <scope>NUCLEOTIDE SEQUENCE [LARGE SCALE GENOMIC DNA]</scope>
    <source>
        <strain evidence="1 2">Muguga</strain>
    </source>
</reference>
<name>Q4N7A0_THEPA</name>
<comment type="caution">
    <text evidence="1">The sequence shown here is derived from an EMBL/GenBank/DDBJ whole genome shotgun (WGS) entry which is preliminary data.</text>
</comment>
<accession>Q4N7A0</accession>
<protein>
    <submittedName>
        <fullName evidence="1">Uncharacterized protein</fullName>
    </submittedName>
</protein>
<sequence>MINRLRITKFGFKNYSNNYNHVSLIKRINFSTLSPSKIIQDAHRACFKDIKQSIKEDSFSPYANDLKNCIFSKQEAASALKLCLDLNFFEPKLFRDVIKVLEDEYFKPVLLEDSNDTHNELYNITKTNPSNTFSFINSLPPKDKSTIIIWTWKTNSNVKKVKQRLTVKRTEEIDPEKKELYVTKRTGMVLDPIPIRARMSYIPPGKKLSNMLSMQLREHVPNADLIDLCYISHIFSTPLPLSGQLNEDTIDLIAEHFCKFDTSDLSRNMFTLSSFCRYSKNRFLEVSSFMDPNVNRRPTRGKLLQKIDYRKLSTNFMTKMLESVENYSNSSDLNDDYSGYLVVNSEITVHLHILNNLANSDIPISINKWEKLVIKVKNLMESVKNFDVKEISLYCDAVLSIKYTTPNTIDVAKQMIKNFTVSCEYTKEDYYLISQILKFILNNQFTTESSELIKCVCTLTLNNMERLEPSQRLERGVH</sequence>
<evidence type="ECO:0000313" key="1">
    <source>
        <dbReference type="EMBL" id="EAN34158.1"/>
    </source>
</evidence>
<keyword evidence="2" id="KW-1185">Reference proteome</keyword>
<dbReference type="GeneID" id="3502685"/>
<proteinExistence type="predicted"/>
<dbReference type="VEuPathDB" id="PiroplasmaDB:TpMuguga_01g00920"/>
<gene>
    <name evidence="1" type="ordered locus">TP01_0920</name>
</gene>
<dbReference type="OMA" id="SNMLSMQ"/>
<dbReference type="InParanoid" id="Q4N7A0"/>
<organism evidence="1 2">
    <name type="scientific">Theileria parva</name>
    <name type="common">East coast fever infection agent</name>
    <dbReference type="NCBI Taxonomy" id="5875"/>
    <lineage>
        <taxon>Eukaryota</taxon>
        <taxon>Sar</taxon>
        <taxon>Alveolata</taxon>
        <taxon>Apicomplexa</taxon>
        <taxon>Aconoidasida</taxon>
        <taxon>Piroplasmida</taxon>
        <taxon>Theileriidae</taxon>
        <taxon>Theileria</taxon>
    </lineage>
</organism>
<dbReference type="Proteomes" id="UP000001949">
    <property type="component" value="Unassembled WGS sequence"/>
</dbReference>
<dbReference type="KEGG" id="tpv:TP01_0920"/>
<evidence type="ECO:0000313" key="2">
    <source>
        <dbReference type="Proteomes" id="UP000001949"/>
    </source>
</evidence>